<dbReference type="EMBL" id="LBXR01000004">
    <property type="protein sequence ID" value="KKR35028.1"/>
    <property type="molecule type" value="Genomic_DNA"/>
</dbReference>
<name>A0A0G0Q4G1_9BACT</name>
<keyword evidence="1" id="KW-0472">Membrane</keyword>
<comment type="caution">
    <text evidence="2">The sequence shown here is derived from an EMBL/GenBank/DDBJ whole genome shotgun (WGS) entry which is preliminary data.</text>
</comment>
<dbReference type="AlphaFoldDB" id="A0A0G0Q4G1"/>
<feature type="non-terminal residue" evidence="2">
    <location>
        <position position="87"/>
    </location>
</feature>
<sequence length="87" mass="10082">MYSVRIHMQPKKIIVYIIPLAITLIIGMVYFVFFYGKAKVAYPVSAKQLNFFASEYFIGVSLKYPKYYSVQDYSKAFKVLSVSKDSE</sequence>
<evidence type="ECO:0000313" key="2">
    <source>
        <dbReference type="EMBL" id="KKR35028.1"/>
    </source>
</evidence>
<proteinExistence type="predicted"/>
<keyword evidence="1" id="KW-1133">Transmembrane helix</keyword>
<dbReference type="Proteomes" id="UP000034855">
    <property type="component" value="Unassembled WGS sequence"/>
</dbReference>
<protein>
    <submittedName>
        <fullName evidence="2">Uncharacterized protein</fullName>
    </submittedName>
</protein>
<feature type="transmembrane region" description="Helical" evidence="1">
    <location>
        <begin position="13"/>
        <end position="35"/>
    </location>
</feature>
<keyword evidence="1" id="KW-0812">Transmembrane</keyword>
<reference evidence="2 3" key="1">
    <citation type="journal article" date="2015" name="Nature">
        <title>rRNA introns, odd ribosomes, and small enigmatic genomes across a large radiation of phyla.</title>
        <authorList>
            <person name="Brown C.T."/>
            <person name="Hug L.A."/>
            <person name="Thomas B.C."/>
            <person name="Sharon I."/>
            <person name="Castelle C.J."/>
            <person name="Singh A."/>
            <person name="Wilkins M.J."/>
            <person name="Williams K.H."/>
            <person name="Banfield J.F."/>
        </authorList>
    </citation>
    <scope>NUCLEOTIDE SEQUENCE [LARGE SCALE GENOMIC DNA]</scope>
</reference>
<gene>
    <name evidence="2" type="ORF">UT67_C0004G0017</name>
</gene>
<organism evidence="2 3">
    <name type="scientific">Candidatus Magasanikbacteria bacterium GW2011_GWA2_40_10</name>
    <dbReference type="NCBI Taxonomy" id="1619037"/>
    <lineage>
        <taxon>Bacteria</taxon>
        <taxon>Candidatus Magasanikiibacteriota</taxon>
    </lineage>
</organism>
<accession>A0A0G0Q4G1</accession>
<evidence type="ECO:0000256" key="1">
    <source>
        <dbReference type="SAM" id="Phobius"/>
    </source>
</evidence>
<evidence type="ECO:0000313" key="3">
    <source>
        <dbReference type="Proteomes" id="UP000034855"/>
    </source>
</evidence>